<organism evidence="2 3">
    <name type="scientific">Microcella alkaliphila</name>
    <dbReference type="NCBI Taxonomy" id="279828"/>
    <lineage>
        <taxon>Bacteria</taxon>
        <taxon>Bacillati</taxon>
        <taxon>Actinomycetota</taxon>
        <taxon>Actinomycetes</taxon>
        <taxon>Micrococcales</taxon>
        <taxon>Microbacteriaceae</taxon>
        <taxon>Microcella</taxon>
    </lineage>
</organism>
<reference evidence="2 3" key="2">
    <citation type="submission" date="2016-01" db="EMBL/GenBank/DDBJ databases">
        <title>Microcella alkaliphila JAM AC0309 whole genome shotgun sequence.</title>
        <authorList>
            <person name="Kurata A."/>
            <person name="Hirose Y."/>
            <person name="Kishimoto N."/>
            <person name="Kobayashi T."/>
        </authorList>
    </citation>
    <scope>NUCLEOTIDE SEQUENCE [LARGE SCALE GENOMIC DNA]</scope>
    <source>
        <strain evidence="2 3">JAM AC0309</strain>
    </source>
</reference>
<reference evidence="3" key="1">
    <citation type="submission" date="2015-12" db="EMBL/GenBank/DDBJ databases">
        <authorList>
            <person name="Shamseldin A."/>
            <person name="Moawad H."/>
            <person name="Abd El-Rahim W.M."/>
            <person name="Sadowsky M.J."/>
        </authorList>
    </citation>
    <scope>NUCLEOTIDE SEQUENCE [LARGE SCALE GENOMIC DNA]</scope>
    <source>
        <strain evidence="3">JAM AC0309</strain>
    </source>
</reference>
<feature type="domain" description="N-acetyltransferase" evidence="1">
    <location>
        <begin position="1"/>
        <end position="123"/>
    </location>
</feature>
<dbReference type="EMBL" id="AP017315">
    <property type="protein sequence ID" value="BAU32409.1"/>
    <property type="molecule type" value="Genomic_DNA"/>
</dbReference>
<name>A0A0U5B999_9MICO</name>
<gene>
    <name evidence="2" type="ORF">MalAC0309_1558</name>
</gene>
<evidence type="ECO:0000313" key="3">
    <source>
        <dbReference type="Proteomes" id="UP000218965"/>
    </source>
</evidence>
<keyword evidence="2" id="KW-0808">Transferase</keyword>
<dbReference type="Pfam" id="PF13508">
    <property type="entry name" value="Acetyltransf_7"/>
    <property type="match status" value="1"/>
</dbReference>
<dbReference type="CDD" id="cd04301">
    <property type="entry name" value="NAT_SF"/>
    <property type="match status" value="1"/>
</dbReference>
<sequence>MTYEVRTATAGDATVPTQRIAVAERDAEIIGFASSGPPLDESDRATGAGRQLYTLYVLAEHHGTGIGQQLLDAVVTDEDDTVRWVAKRNPRAQAFYRRNGFRFDGTVKPDDRVPTFLEARMVRIAE</sequence>
<dbReference type="PROSITE" id="PS51186">
    <property type="entry name" value="GNAT"/>
    <property type="match status" value="1"/>
</dbReference>
<dbReference type="SUPFAM" id="SSF55729">
    <property type="entry name" value="Acyl-CoA N-acyltransferases (Nat)"/>
    <property type="match status" value="1"/>
</dbReference>
<dbReference type="AlphaFoldDB" id="A0A0U5B999"/>
<dbReference type="InterPro" id="IPR000182">
    <property type="entry name" value="GNAT_dom"/>
</dbReference>
<proteinExistence type="predicted"/>
<dbReference type="Gene3D" id="3.40.630.30">
    <property type="match status" value="1"/>
</dbReference>
<accession>A0A0U5B999</accession>
<dbReference type="InterPro" id="IPR016181">
    <property type="entry name" value="Acyl_CoA_acyltransferase"/>
</dbReference>
<evidence type="ECO:0000313" key="2">
    <source>
        <dbReference type="EMBL" id="BAU32409.1"/>
    </source>
</evidence>
<protein>
    <submittedName>
        <fullName evidence="2">GCN5-related N-acetyltransferase</fullName>
    </submittedName>
</protein>
<dbReference type="KEGG" id="malk:MalAC0309_1558"/>
<dbReference type="Proteomes" id="UP000218965">
    <property type="component" value="Chromosome"/>
</dbReference>
<evidence type="ECO:0000259" key="1">
    <source>
        <dbReference type="PROSITE" id="PS51186"/>
    </source>
</evidence>
<dbReference type="GO" id="GO:0016747">
    <property type="term" value="F:acyltransferase activity, transferring groups other than amino-acyl groups"/>
    <property type="evidence" value="ECO:0007669"/>
    <property type="project" value="InterPro"/>
</dbReference>
<dbReference type="RefSeq" id="WP_231923880.1">
    <property type="nucleotide sequence ID" value="NZ_AP017315.1"/>
</dbReference>